<organism evidence="4">
    <name type="scientific">Ogsystermes virus</name>
    <dbReference type="NCBI Taxonomy" id="2796623"/>
    <lineage>
        <taxon>Viruses</taxon>
        <taxon>Riboviria</taxon>
    </lineage>
</organism>
<evidence type="ECO:0000313" key="4">
    <source>
        <dbReference type="EMBL" id="QRW42887.1"/>
    </source>
</evidence>
<dbReference type="GO" id="GO:0006351">
    <property type="term" value="P:DNA-templated transcription"/>
    <property type="evidence" value="ECO:0007669"/>
    <property type="project" value="InterPro"/>
</dbReference>
<reference evidence="4" key="2">
    <citation type="submission" date="2020-09" db="EMBL/GenBank/DDBJ databases">
        <authorList>
            <person name="Le Lay C."/>
            <person name="Shi M."/>
            <person name="Bucek A."/>
            <person name="Bourguignon T."/>
            <person name="Lo N."/>
            <person name="Holmes E.C."/>
        </authorList>
    </citation>
    <scope>NUCLEOTIDE SEQUENCE</scope>
    <source>
        <strain evidence="4">4v_14</strain>
    </source>
</reference>
<dbReference type="Pfam" id="PF15518">
    <property type="entry name" value="L_protein_N"/>
    <property type="match status" value="1"/>
</dbReference>
<evidence type="ECO:0000259" key="3">
    <source>
        <dbReference type="PROSITE" id="PS50525"/>
    </source>
</evidence>
<evidence type="ECO:0000256" key="1">
    <source>
        <dbReference type="ARBA" id="ARBA00022801"/>
    </source>
</evidence>
<keyword evidence="1" id="KW-0378">Hydrolase</keyword>
<dbReference type="GO" id="GO:0039694">
    <property type="term" value="P:viral RNA genome replication"/>
    <property type="evidence" value="ECO:0007669"/>
    <property type="project" value="InterPro"/>
</dbReference>
<protein>
    <submittedName>
        <fullName evidence="4">Putative replicase</fullName>
    </submittedName>
</protein>
<accession>A0A894KMC0</accession>
<sequence>MEPPPLNIVGQLINELSEQEDLDIWGQPGLKLPKEAHVLEANVEIPDFGELVKVEQVGDFVYWGFEIPEYISATTSLVSSEVQTPTLLKYKIRHDFVSEAITTEGTDRKLGEEIEKLNNDDDNLTPDVFIRDDKGNIFIIEIGTSKSPTELGLIRTYREKLFKYEIPISDRRLNHSLIYCVIIVGINKVISNYVLPQVLINELLIRMKIGIALEDVAIGKGIKLTSDSGDTAQTRLAADILFELDKVKAKDPAPSNKITIDLEFIADVRREVDTEAVWNAFETSLMNVKETILEDRKITHNSRIKSYKDSLPNVTKCRMDSKAVVQLPLVLTHGCKPSIDIENITLAPGMINQHLQNIWSHVFMFSKRSENFFPEDINSLLEEALQTDYNEIKDHEKKRKLHRNKWHRVDMKPVLTKEVLSYLRKDGVFTKSVKEQDYIKSRKKEQKKPFWYHTNTQDIEDFIRDPYFLECDDGGLQDHMENVIDLVQKAEQLSENPDIGTKFLNNWAHTRLFKMLDLLSDIAHELAISIKQNTNSNEMLLKKLRNHPVYLLIKTTNSNSHLFYSIYVPKESIKDVNRTTVFRSMIALTRGYATDFVSVRVSKIQNLANASSTLLTMVSFWSDFYGLSDATPSCFRNNIEARKMLMLSMLTSLEDKAQTEEVMTMSRYMYMEIFKGTINVKPPNPFKMMEKFPTCIRSRLCLWIIKQLISSFSSMTTIPPYRLDPEEQTQLVDDEDALPGDEWRNLLNCYTGAPLLTATSAVNLMYLGYLKNKNETAEGNVEWKMLEKILEEEFECKEEERERYNGKIPKDQLPGKKQFSKESIKHGSSILEARLKKQLGDDWRIVLENEIADSLSRHLTHEIATLKASSICDHNKIDEPAVKNNIKKIWRIKVVEAIASKLGLTGLNPMLHIDKLIKFVEDSSAGVICDLFKKNQHGGLREIYVLTIESRLIQLFVETISRTICLHFEEETLTHPQNKLKLLDDHKARMAKLSRKNNSTYADFCSSSDKTRWNQNLVMTALIIPLVRITTPKFHNAIYRSLNLWANKFIKIPTVVLNLLINKIPLSSETYTELLGKFWDHEMMNKNTLGMKKPKTTFVNLTTGMMQGILHYTSSLLHLTFLASQKEMTLNYLRKLHPKHTFCMVQVCSSDDSATILTVQTESDKSNINLEDIRAFYDAELMLECATLLCRFYCMRESGKSTIAASDYVEFNSEFIFKNTIAMPTIKFVAASLNLSESESFIKRFYNMYNLISDLLSSGFPSLNTYYCQISQAYQHYKTLGASSHPLFYQLYHRLMNFPEATHGFFLLDTHRCCGLLGYSFSRWMANSNDANLANSMKFLQIGEIETLPDGGVTTSLVIKHGDLRRWNTLMDRVESGSINPSERTQYKDKLSGEYKMDNIKVSERKDRINSNHELFFRHPENLEELRDKLLIKASMPGVATALGKGDPFIQSLSLSVYAINTHSFTRTKTIKKMEGVSGVTKLVKETTKHSLLSAIDEITKLDFEEISAEEIDQIQENMFPLRSRYEEALSIIRSFESADEILIHRFRHMKTLLYVQPRVDALPISLLKVCAKWWFGHTARMSNRVYSRCRDEYCLAYPWLRDSFSATLEQSPFQNALELYNFISTQATRSRKFMFYGPAIRSNRFSGQVGQIIRRFYKRGVILSQKEGMKSKAELIDKEVSCFSLALLIPVNRKRRQIAAEVLSHVSNQYDSTEDLLGLSKKQAIVGLLSMVQEQKISDLEALTYIRNIKHGSIITFTKSQYKVNRGGNIIWAGEGECIANCDGINLRVRMRDEEITHIYVKDFRPLRKNPGALVNLYEQLSSRPSFNYFYQPKCAARFNGSSFVSPEGQGTPIIIDETIEDIFTDPPRMSINYKYSSCSLQYNRDGRVFNLLEFKTSYKDVSSYTEEVALDDVWGAWIHQRPLSHNEALRFLINADKILKDPSRDKEEIERISIWITSTLTNRLKYRRIGYAEEAFVYSLAGESATADEDTDDDFVAFMTDAISRSHGFFDNPLLKQFDDDIVKAAQEMTLHETDADEKAMEEAENINISHVLQYEYKFSPIRPLLSNYSEEVLSLSQSVMRRDMMNFLYLHPFWDNFINTMVENEFDFFMNLLQGIVSYKNSDQSKLLMRILKITEREEELNITQRHKKYMELRRGSDDVW</sequence>
<comment type="similarity">
    <text evidence="2">Belongs to the Bunyavirales RNA polymerase family.</text>
</comment>
<feature type="domain" description="RdRp catalytic" evidence="3">
    <location>
        <begin position="990"/>
        <end position="1193"/>
    </location>
</feature>
<dbReference type="GO" id="GO:0003968">
    <property type="term" value="F:RNA-directed RNA polymerase activity"/>
    <property type="evidence" value="ECO:0007669"/>
    <property type="project" value="InterPro"/>
</dbReference>
<dbReference type="GO" id="GO:0016787">
    <property type="term" value="F:hydrolase activity"/>
    <property type="evidence" value="ECO:0007669"/>
    <property type="project" value="UniProtKB-KW"/>
</dbReference>
<dbReference type="EMBL" id="MW052095">
    <property type="protein sequence ID" value="QRW42887.1"/>
    <property type="molecule type" value="Genomic_RNA"/>
</dbReference>
<dbReference type="PROSITE" id="PS50525">
    <property type="entry name" value="RDRP_SSRNA_NEG_SEG"/>
    <property type="match status" value="1"/>
</dbReference>
<evidence type="ECO:0000256" key="2">
    <source>
        <dbReference type="ARBA" id="ARBA00034123"/>
    </source>
</evidence>
<dbReference type="InterPro" id="IPR007322">
    <property type="entry name" value="RNA_pol_bunyavir"/>
</dbReference>
<dbReference type="InterPro" id="IPR007099">
    <property type="entry name" value="RNA-dir_pol_NSvirus"/>
</dbReference>
<proteinExistence type="inferred from homology"/>
<dbReference type="Pfam" id="PF04196">
    <property type="entry name" value="Bunya_RdRp"/>
    <property type="match status" value="1"/>
</dbReference>
<reference evidence="4" key="1">
    <citation type="journal article" date="2020" name="Viruses">
        <title>Unmapped RNA Virus Diversity in Termites and their Symbionts.</title>
        <authorList>
            <person name="Lay C.L."/>
            <person name="Shi M."/>
            <person name="Bucek A."/>
            <person name="Bourguignon T."/>
            <person name="Lo N."/>
            <person name="Holmes E.C."/>
        </authorList>
    </citation>
    <scope>NUCLEOTIDE SEQUENCE</scope>
    <source>
        <strain evidence="4">4v_14</strain>
    </source>
</reference>
<name>A0A894KMC0_9VIRU</name>
<dbReference type="InterPro" id="IPR029124">
    <property type="entry name" value="L_protein_N"/>
</dbReference>